<dbReference type="InterPro" id="IPR038765">
    <property type="entry name" value="Papain-like_cys_pep_sf"/>
</dbReference>
<evidence type="ECO:0000259" key="9">
    <source>
        <dbReference type="PROSITE" id="PS52048"/>
    </source>
</evidence>
<evidence type="ECO:0000256" key="2">
    <source>
        <dbReference type="ARBA" id="ARBA00009326"/>
    </source>
</evidence>
<dbReference type="SUPFAM" id="SSF54001">
    <property type="entry name" value="Cysteine proteinases"/>
    <property type="match status" value="1"/>
</dbReference>
<dbReference type="GO" id="GO:0006511">
    <property type="term" value="P:ubiquitin-dependent protein catabolic process"/>
    <property type="evidence" value="ECO:0007669"/>
    <property type="project" value="UniProtKB-UniRule"/>
</dbReference>
<feature type="active site" description="Proton donor" evidence="7">
    <location>
        <position position="125"/>
    </location>
</feature>
<reference evidence="10" key="1">
    <citation type="submission" date="2022-07" db="EMBL/GenBank/DDBJ databases">
        <title>Genome Sequence of Physisporinus lineatus.</title>
        <authorList>
            <person name="Buettner E."/>
        </authorList>
    </citation>
    <scope>NUCLEOTIDE SEQUENCE</scope>
    <source>
        <strain evidence="10">VT162</strain>
    </source>
</reference>
<feature type="domain" description="UCH catalytic" evidence="9">
    <location>
        <begin position="1"/>
        <end position="198"/>
    </location>
</feature>
<dbReference type="InterPro" id="IPR001578">
    <property type="entry name" value="Peptidase_C12_UCH"/>
</dbReference>
<dbReference type="PANTHER" id="PTHR10589:SF17">
    <property type="entry name" value="UBIQUITIN CARBOXYL-TERMINAL HYDROLASE"/>
    <property type="match status" value="1"/>
</dbReference>
<comment type="catalytic activity">
    <reaction evidence="1 7 8">
        <text>Thiol-dependent hydrolysis of ester, thioester, amide, peptide and isopeptide bonds formed by the C-terminal Gly of ubiquitin (a 76-residue protein attached to proteins as an intracellular targeting signal).</text>
        <dbReference type="EC" id="3.4.19.12"/>
    </reaction>
</comment>
<feature type="site" description="Transition state stabilizer" evidence="7">
    <location>
        <position position="47"/>
    </location>
</feature>
<evidence type="ECO:0000256" key="1">
    <source>
        <dbReference type="ARBA" id="ARBA00000707"/>
    </source>
</evidence>
<keyword evidence="6 7" id="KW-0788">Thiol protease</keyword>
<dbReference type="EC" id="3.4.19.12" evidence="8"/>
<dbReference type="PRINTS" id="PR00707">
    <property type="entry name" value="UBCTHYDRLASE"/>
</dbReference>
<dbReference type="GO" id="GO:0016579">
    <property type="term" value="P:protein deubiquitination"/>
    <property type="evidence" value="ECO:0007669"/>
    <property type="project" value="TreeGrafter"/>
</dbReference>
<keyword evidence="5 7" id="KW-0378">Hydrolase</keyword>
<sequence length="206" mass="22593">MVPQPVKAVILLFPITPDYETKRLTEDRQIKEEGQHPVDPTIIWIKQTIGNACGTMGLLHAFANSDVTVAPESPLAKFIDQCKTKTPEERSKLLEETELFADIHADAASAGQTEAPEADSRTDLHFTCFVQAPSPPSREEGIEVDETGMRLLELDGRRGGPVDRGISTNFLEDVSKIVKEVYINSTTSAEFSMLALSVPPQDEAEA</sequence>
<comment type="similarity">
    <text evidence="2 7 8">Belongs to the peptidase C12 family.</text>
</comment>
<evidence type="ECO:0000256" key="3">
    <source>
        <dbReference type="ARBA" id="ARBA00022670"/>
    </source>
</evidence>
<keyword evidence="11" id="KW-1185">Reference proteome</keyword>
<dbReference type="Gene3D" id="3.40.532.10">
    <property type="entry name" value="Peptidase C12, ubiquitin carboxyl-terminal hydrolase"/>
    <property type="match status" value="1"/>
</dbReference>
<gene>
    <name evidence="10" type="ORF">NLI96_g5338</name>
</gene>
<dbReference type="GO" id="GO:0004843">
    <property type="term" value="F:cysteine-type deubiquitinase activity"/>
    <property type="evidence" value="ECO:0007669"/>
    <property type="project" value="UniProtKB-UniRule"/>
</dbReference>
<evidence type="ECO:0000256" key="8">
    <source>
        <dbReference type="RuleBase" id="RU361215"/>
    </source>
</evidence>
<protein>
    <recommendedName>
        <fullName evidence="8">Ubiquitin carboxyl-terminal hydrolase</fullName>
        <ecNumber evidence="8">3.4.19.12</ecNumber>
    </recommendedName>
</protein>
<comment type="caution">
    <text evidence="10">The sequence shown here is derived from an EMBL/GenBank/DDBJ whole genome shotgun (WGS) entry which is preliminary data.</text>
</comment>
<evidence type="ECO:0000313" key="11">
    <source>
        <dbReference type="Proteomes" id="UP001212997"/>
    </source>
</evidence>
<evidence type="ECO:0000256" key="6">
    <source>
        <dbReference type="ARBA" id="ARBA00022807"/>
    </source>
</evidence>
<dbReference type="Pfam" id="PF01088">
    <property type="entry name" value="Peptidase_C12"/>
    <property type="match status" value="1"/>
</dbReference>
<feature type="active site" description="Nucleophile" evidence="7">
    <location>
        <position position="53"/>
    </location>
</feature>
<proteinExistence type="inferred from homology"/>
<dbReference type="Proteomes" id="UP001212997">
    <property type="component" value="Unassembled WGS sequence"/>
</dbReference>
<dbReference type="InterPro" id="IPR036959">
    <property type="entry name" value="Peptidase_C12_UCH_sf"/>
</dbReference>
<organism evidence="10 11">
    <name type="scientific">Meripilus lineatus</name>
    <dbReference type="NCBI Taxonomy" id="2056292"/>
    <lineage>
        <taxon>Eukaryota</taxon>
        <taxon>Fungi</taxon>
        <taxon>Dikarya</taxon>
        <taxon>Basidiomycota</taxon>
        <taxon>Agaricomycotina</taxon>
        <taxon>Agaricomycetes</taxon>
        <taxon>Polyporales</taxon>
        <taxon>Meripilaceae</taxon>
        <taxon>Meripilus</taxon>
    </lineage>
</organism>
<accession>A0AAD5V370</accession>
<dbReference type="EMBL" id="JANAWD010000172">
    <property type="protein sequence ID" value="KAJ3484885.1"/>
    <property type="molecule type" value="Genomic_DNA"/>
</dbReference>
<keyword evidence="3 7" id="KW-0645">Protease</keyword>
<dbReference type="AlphaFoldDB" id="A0AAD5V370"/>
<dbReference type="GO" id="GO:0005737">
    <property type="term" value="C:cytoplasm"/>
    <property type="evidence" value="ECO:0007669"/>
    <property type="project" value="TreeGrafter"/>
</dbReference>
<keyword evidence="4 7" id="KW-0833">Ubl conjugation pathway</keyword>
<evidence type="ECO:0000313" key="10">
    <source>
        <dbReference type="EMBL" id="KAJ3484885.1"/>
    </source>
</evidence>
<dbReference type="PROSITE" id="PS52048">
    <property type="entry name" value="UCH_DOMAIN"/>
    <property type="match status" value="1"/>
</dbReference>
<dbReference type="PANTHER" id="PTHR10589">
    <property type="entry name" value="UBIQUITIN CARBOXYL-TERMINAL HYDROLASE"/>
    <property type="match status" value="1"/>
</dbReference>
<feature type="site" description="Important for enzyme activity" evidence="7">
    <location>
        <position position="155"/>
    </location>
</feature>
<name>A0AAD5V370_9APHY</name>
<evidence type="ECO:0000256" key="7">
    <source>
        <dbReference type="PROSITE-ProRule" id="PRU01393"/>
    </source>
</evidence>
<evidence type="ECO:0000256" key="4">
    <source>
        <dbReference type="ARBA" id="ARBA00022786"/>
    </source>
</evidence>
<evidence type="ECO:0000256" key="5">
    <source>
        <dbReference type="ARBA" id="ARBA00022801"/>
    </source>
</evidence>